<dbReference type="OMA" id="WSCFRGF"/>
<dbReference type="InParanoid" id="K1X3X3"/>
<name>K1X3X3_MARBU</name>
<evidence type="ECO:0000313" key="2">
    <source>
        <dbReference type="EMBL" id="EKD19697.1"/>
    </source>
</evidence>
<dbReference type="Proteomes" id="UP000006753">
    <property type="component" value="Unassembled WGS sequence"/>
</dbReference>
<keyword evidence="1" id="KW-1133">Transmembrane helix</keyword>
<dbReference type="eggNOG" id="ENOG502SERQ">
    <property type="taxonomic scope" value="Eukaryota"/>
</dbReference>
<dbReference type="GeneID" id="18757584"/>
<evidence type="ECO:0008006" key="4">
    <source>
        <dbReference type="Google" id="ProtNLM"/>
    </source>
</evidence>
<feature type="transmembrane region" description="Helical" evidence="1">
    <location>
        <begin position="189"/>
        <end position="217"/>
    </location>
</feature>
<dbReference type="RefSeq" id="XP_007289538.1">
    <property type="nucleotide sequence ID" value="XM_007289476.1"/>
</dbReference>
<feature type="transmembrane region" description="Helical" evidence="1">
    <location>
        <begin position="322"/>
        <end position="345"/>
    </location>
</feature>
<dbReference type="OrthoDB" id="2896006at2759"/>
<evidence type="ECO:0000313" key="3">
    <source>
        <dbReference type="Proteomes" id="UP000006753"/>
    </source>
</evidence>
<sequence length="361" mass="39683">MNVASSIVRRGLEAHATHGEDVQKNLPVWGVLMLAATAVVYIVAMFTIEYTFGRLIPTFLMIESPADDVSFNSLATEDPDSIIKDPEPVSSKPQFITSSFRRTIRHLGGFNERFRGVWIFIVNNFLVQWIAGMLAAVPIIRFVPRGFLIVGATVALAQLSLGWTHIVISPASPKTWFRRVPPKSMWKKVAIPTAVFALAEQMAVWIPLYLAVLAGIVDSTPDNVDKMTPHQQTVMGLKAIGIAVLGLVLGFLVVIPANVALTRVQASLLDDAEETIVPFDRSFGGKVVPEIVGGSGVIGMLEAWKSFDWDSRIRLIKAYCKVFAMQMAVTLMFTVLLVSQLFIIVGKDWSKFVPQDGNKGN</sequence>
<dbReference type="KEGG" id="mbe:MBM_01649"/>
<dbReference type="HOGENOM" id="CLU_038857_1_1_1"/>
<gene>
    <name evidence="2" type="ORF">MBM_01649</name>
</gene>
<keyword evidence="1" id="KW-0472">Membrane</keyword>
<accession>K1X3X3</accession>
<reference evidence="2 3" key="1">
    <citation type="journal article" date="2012" name="BMC Genomics">
        <title>Sequencing the genome of Marssonina brunnea reveals fungus-poplar co-evolution.</title>
        <authorList>
            <person name="Zhu S."/>
            <person name="Cao Y.-Z."/>
            <person name="Jiang C."/>
            <person name="Tan B.-Y."/>
            <person name="Wang Z."/>
            <person name="Feng S."/>
            <person name="Zhang L."/>
            <person name="Su X.-H."/>
            <person name="Brejova B."/>
            <person name="Vinar T."/>
            <person name="Xu M."/>
            <person name="Wang M.-X."/>
            <person name="Zhang S.-G."/>
            <person name="Huang M.-R."/>
            <person name="Wu R."/>
            <person name="Zhou Y."/>
        </authorList>
    </citation>
    <scope>NUCLEOTIDE SEQUENCE [LARGE SCALE GENOMIC DNA]</scope>
    <source>
        <strain evidence="2 3">MB_m1</strain>
    </source>
</reference>
<keyword evidence="3" id="KW-1185">Reference proteome</keyword>
<dbReference type="STRING" id="1072389.K1X3X3"/>
<feature type="transmembrane region" description="Helical" evidence="1">
    <location>
        <begin position="28"/>
        <end position="52"/>
    </location>
</feature>
<feature type="transmembrane region" description="Helical" evidence="1">
    <location>
        <begin position="237"/>
        <end position="261"/>
    </location>
</feature>
<evidence type="ECO:0000256" key="1">
    <source>
        <dbReference type="SAM" id="Phobius"/>
    </source>
</evidence>
<keyword evidence="1" id="KW-0812">Transmembrane</keyword>
<dbReference type="EMBL" id="JH921430">
    <property type="protein sequence ID" value="EKD19697.1"/>
    <property type="molecule type" value="Genomic_DNA"/>
</dbReference>
<feature type="transmembrane region" description="Helical" evidence="1">
    <location>
        <begin position="146"/>
        <end position="168"/>
    </location>
</feature>
<organism evidence="2 3">
    <name type="scientific">Marssonina brunnea f. sp. multigermtubi (strain MB_m1)</name>
    <name type="common">Marssonina leaf spot fungus</name>
    <dbReference type="NCBI Taxonomy" id="1072389"/>
    <lineage>
        <taxon>Eukaryota</taxon>
        <taxon>Fungi</taxon>
        <taxon>Dikarya</taxon>
        <taxon>Ascomycota</taxon>
        <taxon>Pezizomycotina</taxon>
        <taxon>Leotiomycetes</taxon>
        <taxon>Helotiales</taxon>
        <taxon>Drepanopezizaceae</taxon>
        <taxon>Drepanopeziza</taxon>
    </lineage>
</organism>
<proteinExistence type="predicted"/>
<feature type="transmembrane region" description="Helical" evidence="1">
    <location>
        <begin position="117"/>
        <end position="140"/>
    </location>
</feature>
<protein>
    <recommendedName>
        <fullName evidence="4">Ubiquitin carrier protein</fullName>
    </recommendedName>
</protein>
<dbReference type="AlphaFoldDB" id="K1X3X3"/>